<comment type="caution">
    <text evidence="1">The sequence shown here is derived from an EMBL/GenBank/DDBJ whole genome shotgun (WGS) entry which is preliminary data.</text>
</comment>
<evidence type="ECO:0000313" key="2">
    <source>
        <dbReference type="Proteomes" id="UP001230649"/>
    </source>
</evidence>
<evidence type="ECO:0000313" key="1">
    <source>
        <dbReference type="EMBL" id="KAJ9100232.1"/>
    </source>
</evidence>
<organism evidence="1 2">
    <name type="scientific">Naganishia adeliensis</name>
    <dbReference type="NCBI Taxonomy" id="92952"/>
    <lineage>
        <taxon>Eukaryota</taxon>
        <taxon>Fungi</taxon>
        <taxon>Dikarya</taxon>
        <taxon>Basidiomycota</taxon>
        <taxon>Agaricomycotina</taxon>
        <taxon>Tremellomycetes</taxon>
        <taxon>Filobasidiales</taxon>
        <taxon>Filobasidiaceae</taxon>
        <taxon>Naganishia</taxon>
    </lineage>
</organism>
<proteinExistence type="predicted"/>
<keyword evidence="2" id="KW-1185">Reference proteome</keyword>
<dbReference type="EMBL" id="JASBWS010000077">
    <property type="protein sequence ID" value="KAJ9100232.1"/>
    <property type="molecule type" value="Genomic_DNA"/>
</dbReference>
<sequence>MLSTSRPILSSGLSVNASAGIQRCFSSSTRTSAEKKRKIVVIGAGFVGSYVAKALISDSRNTVVLASRNPEKCKLPLEGIYQSLKGLGAQLLPPAKVDITQPSTILPAVEGADAVISLVGILTGTEKQFIDLQEKGGQYVAQAAKDAGVKRVVMVSALGIDGGETPYARTKLAAEGAFRTLHPDATIVRPSLVFGPGDQFFARFAKLAKFLPFLPVFGGGKSRFQPVYVGDVAKAVEVVSRDDLEVVNQVGGKIIEAGGPEVFTYRDLMKITLNYAGLASRRLAISLPFWVGYIQGFFLEKLPESMFTVTRDQVKQLKNDNIESDPSDPNRPQDRISIADLLTRFPPANSTTSMFSRDASVNNPRSVLKSVHDILPTYIGEGAQTGPVSGKRMHGRKGAGTDEMLAEVKRMTEKSGFNKPKQ</sequence>
<gene>
    <name evidence="1" type="ORF">QFC20_005509</name>
</gene>
<dbReference type="Proteomes" id="UP001230649">
    <property type="component" value="Unassembled WGS sequence"/>
</dbReference>
<name>A0ACC2VNV5_9TREE</name>
<reference evidence="1" key="1">
    <citation type="submission" date="2023-04" db="EMBL/GenBank/DDBJ databases">
        <title>Draft Genome sequencing of Naganishia species isolated from polar environments using Oxford Nanopore Technology.</title>
        <authorList>
            <person name="Leo P."/>
            <person name="Venkateswaran K."/>
        </authorList>
    </citation>
    <scope>NUCLEOTIDE SEQUENCE</scope>
    <source>
        <strain evidence="1">MNA-CCFEE 5262</strain>
    </source>
</reference>
<protein>
    <submittedName>
        <fullName evidence="1">Uncharacterized protein</fullName>
    </submittedName>
</protein>
<accession>A0ACC2VNV5</accession>